<evidence type="ECO:0000259" key="16">
    <source>
        <dbReference type="Pfam" id="PF02867"/>
    </source>
</evidence>
<sequence length="890" mass="99858">MTENLQTRTKNALSELGEKIFLDRYAVKDAKKETLAEGDTVVINVNLKTGQREIGTVKSVDRFSKQVEVTLRDGTVEKRAIEHVDKPLETVPEQMFERIARHIASVEKTPEKQNEWQGKFRELMDDWKYVPAGRIFTGAGTGQNLTFYNCYVIPCPQDSRGGIFDTLRQMAEIMSRGGGVGINVSTLRPRYAYVKGVNGRSSGSVSWASLYSFVTGLIEQGGSRRGALMLILNVWHPDIVDFINAKREAGKITNANISVGITDDFMEAVKNDADWDLVFPDTTDPLYQAEWAKTQGDIKAWKKLGGKVIVHKTMKAREIWDQIISSAWSSAEPGVYFIDRANYLSNSYYYAALPCTNPCGEQPLPAWGVCNLGHVNLAKHLSNNEVDWQKLKETVRYAVRFQDNVIDATPYFFDENFKQQMSERRVGMGTIGLAEMLIKLGVRYGSDEAIQFIDKLYQFIAVTAYETSVEIAREKGAFSQFDAEKFLESGYMKAMPEYVRSLVRQYGVRNVTIMTQAPTGTIGTMVGTSTGIEPFFSWTYFRKSRLGVHEEKIKLAKDWLDQNPGQELPEYFVTAMSLAPEDHVKVQAAIQRWTDSAISKTCNAPSNYTVEDTKKLYQMMYDLGCKGGTIYRDGSRDEQILATDVKNLGKDVQEQLEAKAKIETHVTKIVQEGQDLLQIGDHKFLVKKLIQNGTKFEVVPRERPIEMQGTTYKLNTPYGSLFVTINEDEHGPFEVFAQLGKAGGFFAAQSEALCRMISLGLRSGVAVEEIIKQLKGIRSTEVAFNQGEIIYSLPDGIAKTMEKHINRKQQSLQLQFKQTEPAKLDLKEEVKMTVSEGPVEVSSVAEFHPKQQKVSMADYGHAPICPDCSSMLVMAEGCMKCDICGYSKCG</sequence>
<dbReference type="GO" id="GO:0031419">
    <property type="term" value="F:cobalamin binding"/>
    <property type="evidence" value="ECO:0007669"/>
    <property type="project" value="UniProtKB-KW"/>
</dbReference>
<name>A0A554JEG0_9BACT</name>
<feature type="domain" description="Ribonucleotide reductase large subunit N-terminal" evidence="15">
    <location>
        <begin position="86"/>
        <end position="143"/>
    </location>
</feature>
<dbReference type="InterPro" id="IPR013344">
    <property type="entry name" value="RNR_NrdJ/NrdZ"/>
</dbReference>
<evidence type="ECO:0000259" key="15">
    <source>
        <dbReference type="Pfam" id="PF00317"/>
    </source>
</evidence>
<keyword evidence="6 14" id="KW-0237">DNA synthesis</keyword>
<dbReference type="Pfam" id="PF12637">
    <property type="entry name" value="TSCPD"/>
    <property type="match status" value="1"/>
</dbReference>
<evidence type="ECO:0000256" key="1">
    <source>
        <dbReference type="ARBA" id="ARBA00001922"/>
    </source>
</evidence>
<dbReference type="EC" id="1.17.4.1" evidence="3 14"/>
<accession>A0A554JEG0</accession>
<dbReference type="CDD" id="cd02888">
    <property type="entry name" value="RNR_II_dimer"/>
    <property type="match status" value="1"/>
</dbReference>
<organism evidence="18 19">
    <name type="scientific">Candidatus Doudnabacteria bacterium Gr01-1014_77</name>
    <dbReference type="NCBI Taxonomy" id="2017133"/>
    <lineage>
        <taxon>Bacteria</taxon>
        <taxon>Candidatus Doudnaibacteriota</taxon>
    </lineage>
</organism>
<dbReference type="InterPro" id="IPR000788">
    <property type="entry name" value="RNR_lg_C"/>
</dbReference>
<dbReference type="GO" id="GO:0009263">
    <property type="term" value="P:deoxyribonucleotide biosynthetic process"/>
    <property type="evidence" value="ECO:0007669"/>
    <property type="project" value="UniProtKB-KW"/>
</dbReference>
<dbReference type="Pfam" id="PF02867">
    <property type="entry name" value="Ribonuc_red_lgC"/>
    <property type="match status" value="1"/>
</dbReference>
<dbReference type="GO" id="GO:0005524">
    <property type="term" value="F:ATP binding"/>
    <property type="evidence" value="ECO:0007669"/>
    <property type="project" value="InterPro"/>
</dbReference>
<evidence type="ECO:0000256" key="11">
    <source>
        <dbReference type="ARBA" id="ARBA00023285"/>
    </source>
</evidence>
<evidence type="ECO:0000256" key="4">
    <source>
        <dbReference type="ARBA" id="ARBA00014409"/>
    </source>
</evidence>
<keyword evidence="10" id="KW-1015">Disulfide bond</keyword>
<evidence type="ECO:0000256" key="13">
    <source>
        <dbReference type="ARBA" id="ARBA00047754"/>
    </source>
</evidence>
<evidence type="ECO:0000256" key="12">
    <source>
        <dbReference type="ARBA" id="ARBA00025437"/>
    </source>
</evidence>
<keyword evidence="11 14" id="KW-0170">Cobalt</keyword>
<feature type="domain" description="TSCPD" evidence="17">
    <location>
        <begin position="703"/>
        <end position="804"/>
    </location>
</feature>
<evidence type="ECO:0000256" key="2">
    <source>
        <dbReference type="ARBA" id="ARBA00007405"/>
    </source>
</evidence>
<keyword evidence="9" id="KW-0215">Deoxyribonucleotide synthesis</keyword>
<comment type="caution">
    <text evidence="18">The sequence shown here is derived from an EMBL/GenBank/DDBJ whole genome shotgun (WGS) entry which is preliminary data.</text>
</comment>
<protein>
    <recommendedName>
        <fullName evidence="4 14">Vitamin B12-dependent ribonucleotide reductase</fullName>
        <ecNumber evidence="3 14">1.17.4.1</ecNumber>
    </recommendedName>
</protein>
<dbReference type="AlphaFoldDB" id="A0A554JEG0"/>
<dbReference type="Proteomes" id="UP000319613">
    <property type="component" value="Unassembled WGS sequence"/>
</dbReference>
<dbReference type="GO" id="GO:0071897">
    <property type="term" value="P:DNA biosynthetic process"/>
    <property type="evidence" value="ECO:0007669"/>
    <property type="project" value="UniProtKB-KW"/>
</dbReference>
<dbReference type="PANTHER" id="PTHR43371">
    <property type="entry name" value="VITAMIN B12-DEPENDENT RIBONUCLEOTIDE REDUCTASE"/>
    <property type="match status" value="1"/>
</dbReference>
<dbReference type="InterPro" id="IPR050862">
    <property type="entry name" value="RdRp_reductase_class-2"/>
</dbReference>
<dbReference type="PRINTS" id="PR01183">
    <property type="entry name" value="RIBORDTASEM1"/>
</dbReference>
<comment type="similarity">
    <text evidence="2 14">Belongs to the ribonucleoside diphosphate reductase class-2 family.</text>
</comment>
<gene>
    <name evidence="18" type="ORF">G01um101477_5</name>
</gene>
<evidence type="ECO:0000256" key="14">
    <source>
        <dbReference type="RuleBase" id="RU364064"/>
    </source>
</evidence>
<dbReference type="NCBIfam" id="TIGR02504">
    <property type="entry name" value="NrdJ_Z"/>
    <property type="match status" value="1"/>
</dbReference>
<keyword evidence="5 14" id="KW-0846">Cobalamin</keyword>
<evidence type="ECO:0000256" key="5">
    <source>
        <dbReference type="ARBA" id="ARBA00022628"/>
    </source>
</evidence>
<evidence type="ECO:0000313" key="18">
    <source>
        <dbReference type="EMBL" id="TSC66670.1"/>
    </source>
</evidence>
<dbReference type="Pfam" id="PF00317">
    <property type="entry name" value="Ribonuc_red_lgN"/>
    <property type="match status" value="1"/>
</dbReference>
<dbReference type="GO" id="GO:0004748">
    <property type="term" value="F:ribonucleoside-diphosphate reductase activity, thioredoxin disulfide as acceptor"/>
    <property type="evidence" value="ECO:0007669"/>
    <property type="project" value="UniProtKB-EC"/>
</dbReference>
<evidence type="ECO:0000256" key="10">
    <source>
        <dbReference type="ARBA" id="ARBA00023157"/>
    </source>
</evidence>
<dbReference type="InterPro" id="IPR024434">
    <property type="entry name" value="TSCPD_dom"/>
</dbReference>
<dbReference type="Gene3D" id="3.20.70.20">
    <property type="match status" value="1"/>
</dbReference>
<evidence type="ECO:0000256" key="3">
    <source>
        <dbReference type="ARBA" id="ARBA00012274"/>
    </source>
</evidence>
<dbReference type="SUPFAM" id="SSF51998">
    <property type="entry name" value="PFL-like glycyl radical enzymes"/>
    <property type="match status" value="1"/>
</dbReference>
<dbReference type="EMBL" id="VMFF01000001">
    <property type="protein sequence ID" value="TSC66670.1"/>
    <property type="molecule type" value="Genomic_DNA"/>
</dbReference>
<evidence type="ECO:0000256" key="6">
    <source>
        <dbReference type="ARBA" id="ARBA00022634"/>
    </source>
</evidence>
<comment type="cofactor">
    <cofactor evidence="1 14">
        <name>adenosylcob(III)alamin</name>
        <dbReference type="ChEBI" id="CHEBI:18408"/>
    </cofactor>
</comment>
<evidence type="ECO:0000256" key="8">
    <source>
        <dbReference type="ARBA" id="ARBA00023002"/>
    </source>
</evidence>
<reference evidence="18 19" key="1">
    <citation type="submission" date="2017-07" db="EMBL/GenBank/DDBJ databases">
        <title>Mechanisms for carbon and nitrogen cycling indicate functional differentiation within the Candidate Phyla Radiation.</title>
        <authorList>
            <person name="Danczak R.E."/>
            <person name="Johnston M.D."/>
            <person name="Kenah C."/>
            <person name="Slattery M."/>
            <person name="Wrighton K.C."/>
            <person name="Wilkins M.J."/>
        </authorList>
    </citation>
    <scope>NUCLEOTIDE SEQUENCE [LARGE SCALE GENOMIC DNA]</scope>
    <source>
        <strain evidence="18">Gr01-1014_77</strain>
    </source>
</reference>
<feature type="domain" description="Ribonucleotide reductase large subunit C-terminal" evidence="16">
    <location>
        <begin position="149"/>
        <end position="631"/>
    </location>
</feature>
<evidence type="ECO:0000256" key="9">
    <source>
        <dbReference type="ARBA" id="ARBA00023116"/>
    </source>
</evidence>
<keyword evidence="8 14" id="KW-0560">Oxidoreductase</keyword>
<dbReference type="PANTHER" id="PTHR43371:SF1">
    <property type="entry name" value="RIBONUCLEOSIDE-DIPHOSPHATE REDUCTASE"/>
    <property type="match status" value="1"/>
</dbReference>
<evidence type="ECO:0000259" key="17">
    <source>
        <dbReference type="Pfam" id="PF12637"/>
    </source>
</evidence>
<keyword evidence="7 14" id="KW-0547">Nucleotide-binding</keyword>
<evidence type="ECO:0000256" key="7">
    <source>
        <dbReference type="ARBA" id="ARBA00022741"/>
    </source>
</evidence>
<proteinExistence type="inferred from homology"/>
<dbReference type="InterPro" id="IPR013509">
    <property type="entry name" value="RNR_lsu_N"/>
</dbReference>
<comment type="function">
    <text evidence="12 14">Catalyzes the reduction of ribonucleotides to deoxyribonucleotides. May function to provide a pool of deoxyribonucleotide precursors for DNA repair during oxygen limitation and/or for immediate growth after restoration of oxygen.</text>
</comment>
<comment type="catalytic activity">
    <reaction evidence="13 14">
        <text>a 2'-deoxyribonucleoside 5'-diphosphate + [thioredoxin]-disulfide + H2O = a ribonucleoside 5'-diphosphate + [thioredoxin]-dithiol</text>
        <dbReference type="Rhea" id="RHEA:23252"/>
        <dbReference type="Rhea" id="RHEA-COMP:10698"/>
        <dbReference type="Rhea" id="RHEA-COMP:10700"/>
        <dbReference type="ChEBI" id="CHEBI:15377"/>
        <dbReference type="ChEBI" id="CHEBI:29950"/>
        <dbReference type="ChEBI" id="CHEBI:50058"/>
        <dbReference type="ChEBI" id="CHEBI:57930"/>
        <dbReference type="ChEBI" id="CHEBI:73316"/>
        <dbReference type="EC" id="1.17.4.1"/>
    </reaction>
</comment>
<evidence type="ECO:0000313" key="19">
    <source>
        <dbReference type="Proteomes" id="UP000319613"/>
    </source>
</evidence>